<evidence type="ECO:0000313" key="2">
    <source>
        <dbReference type="Proteomes" id="UP001295444"/>
    </source>
</evidence>
<evidence type="ECO:0000313" key="1">
    <source>
        <dbReference type="EMBL" id="CAH2291658.1"/>
    </source>
</evidence>
<dbReference type="AlphaFoldDB" id="A0AAD1S2Y7"/>
<keyword evidence="2" id="KW-1185">Reference proteome</keyword>
<name>A0AAD1S2Y7_PELCU</name>
<sequence length="127" mass="14220">MFNVGAAHIHSAAEHYHTGKVPSASSAHRADIYTALQNTIIRAKYPVPAQQTEQKCLMLALPIYAALQNTIMWTKYPVPAQHTEQKCLMLALPIYTALQNTIIRAKYPVPAQHTEQTCLMLRYCANV</sequence>
<protein>
    <submittedName>
        <fullName evidence="1">Uncharacterized protein</fullName>
    </submittedName>
</protein>
<dbReference type="EMBL" id="OW240916">
    <property type="protein sequence ID" value="CAH2291658.1"/>
    <property type="molecule type" value="Genomic_DNA"/>
</dbReference>
<reference evidence="1" key="1">
    <citation type="submission" date="2022-03" db="EMBL/GenBank/DDBJ databases">
        <authorList>
            <person name="Alioto T."/>
            <person name="Alioto T."/>
            <person name="Gomez Garrido J."/>
        </authorList>
    </citation>
    <scope>NUCLEOTIDE SEQUENCE</scope>
</reference>
<dbReference type="Proteomes" id="UP001295444">
    <property type="component" value="Chromosome 05"/>
</dbReference>
<accession>A0AAD1S2Y7</accession>
<proteinExistence type="predicted"/>
<organism evidence="1 2">
    <name type="scientific">Pelobates cultripes</name>
    <name type="common">Western spadefoot toad</name>
    <dbReference type="NCBI Taxonomy" id="61616"/>
    <lineage>
        <taxon>Eukaryota</taxon>
        <taxon>Metazoa</taxon>
        <taxon>Chordata</taxon>
        <taxon>Craniata</taxon>
        <taxon>Vertebrata</taxon>
        <taxon>Euteleostomi</taxon>
        <taxon>Amphibia</taxon>
        <taxon>Batrachia</taxon>
        <taxon>Anura</taxon>
        <taxon>Pelobatoidea</taxon>
        <taxon>Pelobatidae</taxon>
        <taxon>Pelobates</taxon>
    </lineage>
</organism>
<gene>
    <name evidence="1" type="ORF">PECUL_23A016763</name>
</gene>